<dbReference type="GO" id="GO:0006633">
    <property type="term" value="P:fatty acid biosynthetic process"/>
    <property type="evidence" value="ECO:0007669"/>
    <property type="project" value="UniProtKB-KW"/>
</dbReference>
<name>A0A673V7A7_SURSU</name>
<dbReference type="InterPro" id="IPR013083">
    <property type="entry name" value="Znf_RING/FYVE/PHD"/>
</dbReference>
<reference evidence="36" key="2">
    <citation type="submission" date="2025-08" db="UniProtKB">
        <authorList>
            <consortium name="Ensembl"/>
        </authorList>
    </citation>
    <scope>IDENTIFICATION</scope>
</reference>
<feature type="compositionally biased region" description="Acidic residues" evidence="33">
    <location>
        <begin position="1230"/>
        <end position="1239"/>
    </location>
</feature>
<keyword evidence="21" id="KW-0805">Transcription regulation</keyword>
<dbReference type="FunFam" id="3.40.50.10190:FF:000025">
    <property type="entry name" value="Breast cancer type 1 susceptibility protein homolog"/>
    <property type="match status" value="1"/>
</dbReference>
<dbReference type="GO" id="GO:0007095">
    <property type="term" value="P:mitotic G2 DNA damage checkpoint signaling"/>
    <property type="evidence" value="ECO:0007669"/>
    <property type="project" value="TreeGrafter"/>
</dbReference>
<dbReference type="SMART" id="SM00184">
    <property type="entry name" value="RING"/>
    <property type="match status" value="1"/>
</dbReference>
<evidence type="ECO:0000256" key="33">
    <source>
        <dbReference type="SAM" id="MobiDB-lite"/>
    </source>
</evidence>
<feature type="region of interest" description="Disordered" evidence="33">
    <location>
        <begin position="829"/>
        <end position="861"/>
    </location>
</feature>
<sequence>MDLSEDRVEEVQNVLNAMQKILECPICLELIKEPVSTKCDHIFCKFCMLKLLNQSKGPSQCPLCKNDITKRSLQESTRFSQLVEELLKIIHAFELDTGLQFANSYTFSKKENNAPEHLKEEISIIQTMGYRGRAKRLRQSEPENRSLEPSRSVQLSNLGVVRSLRTKQQIQPQNKSVYIELGSDSSEDTVNKASYCSVGDDEWLQITPQGARDEASLNPAKKATCEFSEDITNTEHRQSSNKDLTTTEKHATEKHPEKYQGISVSNLHVEPCGRNTHASSLPHENSSLLLTKDRVNVEKAEFCNKSEQPGVARSQQSRWAESKETCNDRQTPSTEKKIVLHADPLCGRKELSKQKPPCSDSPRDSQDVPWITLNSSIQKVNEWFSRSDEILTSDDSHNRGCESNTGVAGAVEVPKEVDGAEVPKEVDGAVEVPKEVDGYSGPSEKIDLIASDPHEALICESERLCTKPVESNIEDKIFGKTYRRKASLPNLSHTTEDLLIGACAIEPEITQAHPLANKTKRKRRPTSGLHPEDFIKKVDLAVVQKTPEKLIEGTDPIGRNGHVMNITNNSPENGTKGDYVQKEKNANPTESLENESAFRTKAEPISSSISNMESELNSHSSRAPKENRLRRRSSTRHMRALELVVSKNPSPPDHTELQIDSCSSSDEMAKTSSDQMPVRHSKALQLMEDKEPAPGAKKRSKQINRRLASSTFPELNLANIPGVFTNRSNSNKLQEFVNLVVRREETTESQGMSHVSDSTRDPKEQVLSGGGGLQTERSIESTSISLVPDTDYGTQDSISLLEADTLGKAIAVPNQHVSLCAAVENPKEPMQGCSKDTRNGTEGFTDPLRHEDNHPQETSMEVEESELDTQYLYNMFKVSKRQSFALFSNPGNPEKECATVWASSKSLRSQSPKVPLECEPKEENQGKKESEIKHMQAVHASAGFSAVSQKAEKPGDYDKCSIKRVSGLCQSSQFRRDETKLLIANNPGVSKNPYHIPPLSPIRSSVNTLCKKNQSEEKFERHSMSPERAVGNEDVIQSTVGTIRQNNIRESTLKEVSSSSVNKVGSGTNEVGSSINEIGSSGENIQTEPGRNQGSKLNAVLSLGLLQPEVYEQSLPITNCKHPEVKRQGENEGVVQSVNADFSPYLISHNIEQPMASSHASQVFSETPDDLLNGGEIKGNISFAENGDRDRSAVFSKSVQKGEFRRSPSPLDHTHLAQGPETGTRKLESSEENMSSEEEDLPCFQHLLFGKVTKIPSQPPSHNAVATEGLSNKTEENLESLRESLHDGSNQVASARASQEHHLSEEVRSSGSLFSSQCSAVEDSAVNTNSQDPFLMFDPPSKQMSHQSDNPDVLSDEELGSYDDEREPGLEEDNHKEEQSVDSNLGEAAPGYESETSLSEDGSRASSQSAILTTQQRDTMQDNLIKLQQEMAELEAVLEQHESQPSKRPPAHLADSCGPEDLFNPKENTSEKVLTSEKSSDCPISQNPETLSADKFQISLDSSTSKNKEPGMRRSSPSQSRLLDTRQSVQSHSKSLQSANCVSQKEPEKVVDGEELQGTASEPRDFMEQSSLPRQDLERTPYFESGISLFSDDPESDPSVDRDPEPVHASSMPTLTSDLKLPQFQVEESAKSTAVVHIANTAGYNKEKPEVISSTKKVNKRISMVASGLTPKELMLVQKFARRYHITSTNAISEETTHVIMKTDAEFVCERTLKYFLGIAGGKWVVSYFWVTQSIKERKMLDEHEFEVRGDVINGRNHQGPKRARESQDRKIFRGLEICCYGPFTNMPTDQLEWMVRLCGASVVKKPSLFTLGKGTHAVVVVQPDAWTEDSGFHAIGQVCEAPVVTREWVLDSVALYQCQELDTYLIPQIPRATAGPGQPCVWRTGPVATGPQE</sequence>
<evidence type="ECO:0000256" key="22">
    <source>
        <dbReference type="ARBA" id="ARBA00023098"/>
    </source>
</evidence>
<evidence type="ECO:0000256" key="27">
    <source>
        <dbReference type="ARBA" id="ARBA00023172"/>
    </source>
</evidence>
<keyword evidence="10" id="KW-0597">Phosphoprotein</keyword>
<feature type="compositionally biased region" description="Basic and acidic residues" evidence="33">
    <location>
        <begin position="233"/>
        <end position="254"/>
    </location>
</feature>
<evidence type="ECO:0000256" key="6">
    <source>
        <dbReference type="ARBA" id="ARBA00022454"/>
    </source>
</evidence>
<evidence type="ECO:0000256" key="11">
    <source>
        <dbReference type="ARBA" id="ARBA00022679"/>
    </source>
</evidence>
<feature type="compositionally biased region" description="Acidic residues" evidence="33">
    <location>
        <begin position="1354"/>
        <end position="1366"/>
    </location>
</feature>
<evidence type="ECO:0000259" key="35">
    <source>
        <dbReference type="PROSITE" id="PS50172"/>
    </source>
</evidence>
<dbReference type="Proteomes" id="UP000472268">
    <property type="component" value="Chromosome 17"/>
</dbReference>
<keyword evidence="7" id="KW-0963">Cytoplasm</keyword>
<dbReference type="Pfam" id="PF12820">
    <property type="entry name" value="BRCT_assoc"/>
    <property type="match status" value="2"/>
</dbReference>
<dbReference type="InterPro" id="IPR036420">
    <property type="entry name" value="BRCT_dom_sf"/>
</dbReference>
<comment type="subcellular location">
    <subcellularLocation>
        <location evidence="3">Chromosome</location>
    </subcellularLocation>
    <subcellularLocation>
        <location evidence="4">Cytoplasm</location>
    </subcellularLocation>
    <subcellularLocation>
        <location evidence="2">Nucleus</location>
    </subcellularLocation>
</comment>
<dbReference type="PRINTS" id="PR00493">
    <property type="entry name" value="BRSTCANCERI"/>
</dbReference>
<dbReference type="CTD" id="672"/>
<protein>
    <recommendedName>
        <fullName evidence="5">RING-type E3 ubiquitin transferase</fullName>
        <ecNumber evidence="5">2.3.2.27</ecNumber>
    </recommendedName>
    <alternativeName>
        <fullName evidence="31">RING-type E3 ubiquitin transferase BRCA1</fullName>
    </alternativeName>
</protein>
<keyword evidence="23" id="KW-0238">DNA-binding</keyword>
<dbReference type="GO" id="GO:0045944">
    <property type="term" value="P:positive regulation of transcription by RNA polymerase II"/>
    <property type="evidence" value="ECO:0007669"/>
    <property type="project" value="TreeGrafter"/>
</dbReference>
<keyword evidence="28" id="KW-0234">DNA repair</keyword>
<dbReference type="GO" id="GO:0031436">
    <property type="term" value="C:BRCA1-BARD1 complex"/>
    <property type="evidence" value="ECO:0007669"/>
    <property type="project" value="TreeGrafter"/>
</dbReference>
<feature type="region of interest" description="Disordered" evidence="33">
    <location>
        <begin position="231"/>
        <end position="254"/>
    </location>
</feature>
<dbReference type="PIRSF" id="PIRSF001734">
    <property type="entry name" value="BRCA1"/>
    <property type="match status" value="1"/>
</dbReference>
<feature type="compositionally biased region" description="Polar residues" evidence="33">
    <location>
        <begin position="609"/>
        <end position="621"/>
    </location>
</feature>
<keyword evidence="14" id="KW-0227">DNA damage</keyword>
<evidence type="ECO:0000256" key="8">
    <source>
        <dbReference type="ARBA" id="ARBA00022499"/>
    </source>
</evidence>
<feature type="compositionally biased region" description="Basic and acidic residues" evidence="33">
    <location>
        <begin position="1468"/>
        <end position="1480"/>
    </location>
</feature>
<evidence type="ECO:0000256" key="19">
    <source>
        <dbReference type="ARBA" id="ARBA00022843"/>
    </source>
</evidence>
<feature type="region of interest" description="Disordered" evidence="33">
    <location>
        <begin position="1254"/>
        <end position="1615"/>
    </location>
</feature>
<dbReference type="SMART" id="SM00292">
    <property type="entry name" value="BRCT"/>
    <property type="match status" value="2"/>
</dbReference>
<feature type="compositionally biased region" description="Polar residues" evidence="33">
    <location>
        <begin position="1481"/>
        <end position="1490"/>
    </location>
</feature>
<dbReference type="GO" id="GO:0043009">
    <property type="term" value="P:chordate embryonic development"/>
    <property type="evidence" value="ECO:0007669"/>
    <property type="project" value="TreeGrafter"/>
</dbReference>
<dbReference type="GO" id="GO:0070013">
    <property type="term" value="C:intracellular organelle lumen"/>
    <property type="evidence" value="ECO:0007669"/>
    <property type="project" value="UniProtKB-ARBA"/>
</dbReference>
<dbReference type="PROSITE" id="PS50172">
    <property type="entry name" value="BRCT"/>
    <property type="match status" value="2"/>
</dbReference>
<keyword evidence="8" id="KW-1017">Isopeptide bond</keyword>
<keyword evidence="16" id="KW-0833">Ubl conjugation pathway</keyword>
<dbReference type="InterPro" id="IPR001357">
    <property type="entry name" value="BRCT_dom"/>
</dbReference>
<feature type="compositionally biased region" description="Basic and acidic residues" evidence="33">
    <location>
        <begin position="1273"/>
        <end position="1286"/>
    </location>
</feature>
<dbReference type="CDD" id="cd17721">
    <property type="entry name" value="BRCT_BRCA1_rpt2"/>
    <property type="match status" value="1"/>
</dbReference>
<feature type="region of interest" description="Disordered" evidence="33">
    <location>
        <begin position="746"/>
        <end position="778"/>
    </location>
</feature>
<keyword evidence="17" id="KW-0276">Fatty acid metabolism</keyword>
<dbReference type="EC" id="2.3.2.27" evidence="5"/>
<keyword evidence="27" id="KW-0233">DNA recombination</keyword>
<evidence type="ECO:0000256" key="28">
    <source>
        <dbReference type="ARBA" id="ARBA00023204"/>
    </source>
</evidence>
<dbReference type="GO" id="GO:0008270">
    <property type="term" value="F:zinc ion binding"/>
    <property type="evidence" value="ECO:0007669"/>
    <property type="project" value="UniProtKB-KW"/>
</dbReference>
<gene>
    <name evidence="36" type="primary">BRCA1</name>
</gene>
<evidence type="ECO:0000256" key="2">
    <source>
        <dbReference type="ARBA" id="ARBA00004123"/>
    </source>
</evidence>
<evidence type="ECO:0000256" key="23">
    <source>
        <dbReference type="ARBA" id="ARBA00023125"/>
    </source>
</evidence>
<dbReference type="SUPFAM" id="SSF52113">
    <property type="entry name" value="BRCT domain"/>
    <property type="match status" value="2"/>
</dbReference>
<evidence type="ECO:0000256" key="1">
    <source>
        <dbReference type="ARBA" id="ARBA00000900"/>
    </source>
</evidence>
<keyword evidence="30" id="KW-0131">Cell cycle</keyword>
<feature type="domain" description="BRCT" evidence="35">
    <location>
        <begin position="1768"/>
        <end position="1867"/>
    </location>
</feature>
<keyword evidence="18" id="KW-0862">Zinc</keyword>
<evidence type="ECO:0000256" key="3">
    <source>
        <dbReference type="ARBA" id="ARBA00004286"/>
    </source>
</evidence>
<evidence type="ECO:0000256" key="13">
    <source>
        <dbReference type="ARBA" id="ARBA00022737"/>
    </source>
</evidence>
<keyword evidence="9" id="KW-0444">Lipid biosynthesis</keyword>
<dbReference type="CDD" id="cd16498">
    <property type="entry name" value="RING-HC_BRCA1"/>
    <property type="match status" value="1"/>
</dbReference>
<feature type="compositionally biased region" description="Low complexity" evidence="33">
    <location>
        <begin position="1059"/>
        <end position="1085"/>
    </location>
</feature>
<proteinExistence type="predicted"/>
<dbReference type="FunFam" id="3.40.50.10190:FF:000006">
    <property type="entry name" value="Breast cancer type 1 susceptibility protein homolog"/>
    <property type="match status" value="1"/>
</dbReference>
<keyword evidence="11" id="KW-0808">Transferase</keyword>
<keyword evidence="37" id="KW-1185">Reference proteome</keyword>
<dbReference type="InterPro" id="IPR025994">
    <property type="entry name" value="BRCA1_serine_dom"/>
</dbReference>
<dbReference type="InterPro" id="IPR011364">
    <property type="entry name" value="BRCA1"/>
</dbReference>
<feature type="region of interest" description="Disordered" evidence="33">
    <location>
        <begin position="552"/>
        <end position="581"/>
    </location>
</feature>
<evidence type="ECO:0000256" key="30">
    <source>
        <dbReference type="ARBA" id="ARBA00023306"/>
    </source>
</evidence>
<dbReference type="FunFam" id="3.30.40.10:FF:000213">
    <property type="entry name" value="Breast cancer type 1 susceptibility protein homolog"/>
    <property type="match status" value="1"/>
</dbReference>
<evidence type="ECO:0000256" key="16">
    <source>
        <dbReference type="ARBA" id="ARBA00022786"/>
    </source>
</evidence>
<comment type="catalytic activity">
    <reaction evidence="1">
        <text>S-ubiquitinyl-[E2 ubiquitin-conjugating enzyme]-L-cysteine + [acceptor protein]-L-lysine = [E2 ubiquitin-conjugating enzyme]-L-cysteine + N(6)-ubiquitinyl-[acceptor protein]-L-lysine.</text>
        <dbReference type="EC" id="2.3.2.27"/>
    </reaction>
</comment>
<feature type="region of interest" description="Disordered" evidence="33">
    <location>
        <begin position="609"/>
        <end position="634"/>
    </location>
</feature>
<evidence type="ECO:0000259" key="34">
    <source>
        <dbReference type="PROSITE" id="PS50089"/>
    </source>
</evidence>
<evidence type="ECO:0000256" key="17">
    <source>
        <dbReference type="ARBA" id="ARBA00022832"/>
    </source>
</evidence>
<dbReference type="InterPro" id="IPR001841">
    <property type="entry name" value="Znf_RING"/>
</dbReference>
<keyword evidence="26" id="KW-0804">Transcription</keyword>
<evidence type="ECO:0000256" key="31">
    <source>
        <dbReference type="ARBA" id="ARBA00031556"/>
    </source>
</evidence>
<feature type="region of interest" description="Disordered" evidence="33">
    <location>
        <begin position="1059"/>
        <end position="1093"/>
    </location>
</feature>
<evidence type="ECO:0000256" key="29">
    <source>
        <dbReference type="ARBA" id="ARBA00023242"/>
    </source>
</evidence>
<evidence type="ECO:0000256" key="12">
    <source>
        <dbReference type="ARBA" id="ARBA00022723"/>
    </source>
</evidence>
<feature type="region of interest" description="Disordered" evidence="33">
    <location>
        <begin position="1201"/>
        <end position="1239"/>
    </location>
</feature>
<feature type="compositionally biased region" description="Basic and acidic residues" evidence="33">
    <location>
        <begin position="1298"/>
        <end position="1308"/>
    </location>
</feature>
<keyword evidence="25" id="KW-0275">Fatty acid biosynthesis</keyword>
<keyword evidence="6" id="KW-0158">Chromosome</keyword>
<feature type="compositionally biased region" description="Polar residues" evidence="33">
    <location>
        <begin position="1287"/>
        <end position="1297"/>
    </location>
</feature>
<evidence type="ECO:0000256" key="24">
    <source>
        <dbReference type="ARBA" id="ARBA00023159"/>
    </source>
</evidence>
<keyword evidence="13" id="KW-0677">Repeat</keyword>
<dbReference type="Pfam" id="PF00533">
    <property type="entry name" value="BRCT"/>
    <property type="match status" value="2"/>
</dbReference>
<dbReference type="PANTHER" id="PTHR13763">
    <property type="entry name" value="BREAST CANCER TYPE 1 SUSCEPTIBILITY PROTEIN BRCA1"/>
    <property type="match status" value="1"/>
</dbReference>
<evidence type="ECO:0000256" key="4">
    <source>
        <dbReference type="ARBA" id="ARBA00004496"/>
    </source>
</evidence>
<feature type="compositionally biased region" description="Polar residues" evidence="33">
    <location>
        <begin position="1394"/>
        <end position="1422"/>
    </location>
</feature>
<evidence type="ECO:0000256" key="7">
    <source>
        <dbReference type="ARBA" id="ARBA00022490"/>
    </source>
</evidence>
<evidence type="ECO:0000256" key="14">
    <source>
        <dbReference type="ARBA" id="ARBA00022763"/>
    </source>
</evidence>
<dbReference type="PROSITE" id="PS00518">
    <property type="entry name" value="ZF_RING_1"/>
    <property type="match status" value="1"/>
</dbReference>
<dbReference type="RefSeq" id="XP_029782727.1">
    <property type="nucleotide sequence ID" value="XM_029926867.1"/>
</dbReference>
<dbReference type="GeneID" id="115281499"/>
<accession>A0A673V7A7</accession>
<dbReference type="GO" id="GO:0070531">
    <property type="term" value="C:BRCA1-A complex"/>
    <property type="evidence" value="ECO:0007669"/>
    <property type="project" value="TreeGrafter"/>
</dbReference>
<evidence type="ECO:0000256" key="32">
    <source>
        <dbReference type="PROSITE-ProRule" id="PRU00175"/>
    </source>
</evidence>
<evidence type="ECO:0000256" key="9">
    <source>
        <dbReference type="ARBA" id="ARBA00022516"/>
    </source>
</evidence>
<feature type="compositionally biased region" description="Basic and acidic residues" evidence="33">
    <location>
        <begin position="1367"/>
        <end position="1379"/>
    </location>
</feature>
<dbReference type="OMA" id="ATCQQSP"/>
<keyword evidence="20" id="KW-0007">Acetylation</keyword>
<evidence type="ECO:0000256" key="26">
    <source>
        <dbReference type="ARBA" id="ARBA00023163"/>
    </source>
</evidence>
<keyword evidence="29" id="KW-0539">Nucleus</keyword>
<reference evidence="36 37" key="1">
    <citation type="submission" date="2019-05" db="EMBL/GenBank/DDBJ databases">
        <title>A Chromosome-scale Meerkat (S. suricatta) Genome Assembly.</title>
        <authorList>
            <person name="Dudchenko O."/>
            <person name="Lieberman Aiden E."/>
            <person name="Tung J."/>
            <person name="Barreiro L.B."/>
            <person name="Clutton-Brock T.H."/>
        </authorList>
    </citation>
    <scope>NUCLEOTIDE SEQUENCE [LARGE SCALE GENOMIC DNA]</scope>
</reference>
<dbReference type="Pfam" id="PF00097">
    <property type="entry name" value="zf-C3HC4"/>
    <property type="match status" value="1"/>
</dbReference>
<keyword evidence="12" id="KW-0479">Metal-binding</keyword>
<dbReference type="PROSITE" id="PS50089">
    <property type="entry name" value="ZF_RING_2"/>
    <property type="match status" value="1"/>
</dbReference>
<dbReference type="InterPro" id="IPR031099">
    <property type="entry name" value="BRCA1-associated"/>
</dbReference>
<dbReference type="SUPFAM" id="SSF57850">
    <property type="entry name" value="RING/U-box"/>
    <property type="match status" value="1"/>
</dbReference>
<feature type="domain" description="BRCT" evidence="35">
    <location>
        <begin position="1654"/>
        <end position="1748"/>
    </location>
</feature>
<dbReference type="GO" id="GO:0003677">
    <property type="term" value="F:DNA binding"/>
    <property type="evidence" value="ECO:0007669"/>
    <property type="project" value="UniProtKB-KW"/>
</dbReference>
<evidence type="ECO:0000256" key="15">
    <source>
        <dbReference type="ARBA" id="ARBA00022771"/>
    </source>
</evidence>
<dbReference type="InterPro" id="IPR018957">
    <property type="entry name" value="Znf_C3HC4_RING-type"/>
</dbReference>
<dbReference type="GO" id="GO:0061630">
    <property type="term" value="F:ubiquitin protein ligase activity"/>
    <property type="evidence" value="ECO:0007669"/>
    <property type="project" value="UniProtKB-EC"/>
</dbReference>
<feature type="compositionally biased region" description="Polar residues" evidence="33">
    <location>
        <begin position="1309"/>
        <end position="1332"/>
    </location>
</feature>
<evidence type="ECO:0000313" key="37">
    <source>
        <dbReference type="Proteomes" id="UP000472268"/>
    </source>
</evidence>
<dbReference type="GO" id="GO:0005737">
    <property type="term" value="C:cytoplasm"/>
    <property type="evidence" value="ECO:0007669"/>
    <property type="project" value="UniProtKB-SubCell"/>
</dbReference>
<dbReference type="PANTHER" id="PTHR13763:SF0">
    <property type="entry name" value="BREAST CANCER TYPE 1 SUSCEPTIBILITY PROTEIN"/>
    <property type="match status" value="1"/>
</dbReference>
<evidence type="ECO:0000313" key="36">
    <source>
        <dbReference type="Ensembl" id="ENSSSUP00005029482.1"/>
    </source>
</evidence>
<dbReference type="Ensembl" id="ENSSSUT00005033650.1">
    <property type="protein sequence ID" value="ENSSSUP00005029482.1"/>
    <property type="gene ID" value="ENSSSUG00005019023.1"/>
</dbReference>
<reference evidence="36" key="3">
    <citation type="submission" date="2025-09" db="UniProtKB">
        <authorList>
            <consortium name="Ensembl"/>
        </authorList>
    </citation>
    <scope>IDENTIFICATION</scope>
</reference>
<evidence type="ECO:0000256" key="18">
    <source>
        <dbReference type="ARBA" id="ARBA00022833"/>
    </source>
</evidence>
<evidence type="ECO:0000256" key="5">
    <source>
        <dbReference type="ARBA" id="ARBA00012483"/>
    </source>
</evidence>
<evidence type="ECO:0000256" key="10">
    <source>
        <dbReference type="ARBA" id="ARBA00022553"/>
    </source>
</evidence>
<dbReference type="GO" id="GO:0005694">
    <property type="term" value="C:chromosome"/>
    <property type="evidence" value="ECO:0007669"/>
    <property type="project" value="UniProtKB-SubCell"/>
</dbReference>
<evidence type="ECO:0000256" key="20">
    <source>
        <dbReference type="ARBA" id="ARBA00022990"/>
    </source>
</evidence>
<keyword evidence="19" id="KW-0832">Ubl conjugation</keyword>
<dbReference type="Gene3D" id="3.30.40.10">
    <property type="entry name" value="Zinc/RING finger domain, C3HC4 (zinc finger)"/>
    <property type="match status" value="1"/>
</dbReference>
<keyword evidence="22" id="KW-0443">Lipid metabolism</keyword>
<evidence type="ECO:0000256" key="25">
    <source>
        <dbReference type="ARBA" id="ARBA00023160"/>
    </source>
</evidence>
<feature type="region of interest" description="Disordered" evidence="33">
    <location>
        <begin position="305"/>
        <end position="333"/>
    </location>
</feature>
<dbReference type="CDD" id="cd17735">
    <property type="entry name" value="BRCT_BRCA1_rpt1"/>
    <property type="match status" value="1"/>
</dbReference>
<evidence type="ECO:0000256" key="21">
    <source>
        <dbReference type="ARBA" id="ARBA00023015"/>
    </source>
</evidence>
<dbReference type="InterPro" id="IPR017907">
    <property type="entry name" value="Znf_RING_CS"/>
</dbReference>
<feature type="compositionally biased region" description="Polar residues" evidence="33">
    <location>
        <begin position="1515"/>
        <end position="1543"/>
    </location>
</feature>
<organism evidence="36 37">
    <name type="scientific">Suricata suricatta</name>
    <name type="common">Meerkat</name>
    <dbReference type="NCBI Taxonomy" id="37032"/>
    <lineage>
        <taxon>Eukaryota</taxon>
        <taxon>Metazoa</taxon>
        <taxon>Chordata</taxon>
        <taxon>Craniata</taxon>
        <taxon>Vertebrata</taxon>
        <taxon>Euteleostomi</taxon>
        <taxon>Mammalia</taxon>
        <taxon>Eutheria</taxon>
        <taxon>Laurasiatheria</taxon>
        <taxon>Carnivora</taxon>
        <taxon>Feliformia</taxon>
        <taxon>Herpestidae</taxon>
        <taxon>Suricata</taxon>
    </lineage>
</organism>
<dbReference type="Gene3D" id="3.40.50.10190">
    <property type="entry name" value="BRCT domain"/>
    <property type="match status" value="2"/>
</dbReference>
<dbReference type="GO" id="GO:0000724">
    <property type="term" value="P:double-strand break repair via homologous recombination"/>
    <property type="evidence" value="ECO:0007669"/>
    <property type="project" value="TreeGrafter"/>
</dbReference>
<feature type="compositionally biased region" description="Polar residues" evidence="33">
    <location>
        <begin position="658"/>
        <end position="675"/>
    </location>
</feature>
<keyword evidence="24" id="KW-0010">Activator</keyword>
<keyword evidence="15 32" id="KW-0863">Zinc-finger</keyword>
<feature type="domain" description="RING-type" evidence="34">
    <location>
        <begin position="24"/>
        <end position="65"/>
    </location>
</feature>
<feature type="region of interest" description="Disordered" evidence="33">
    <location>
        <begin position="646"/>
        <end position="678"/>
    </location>
</feature>